<name>A0A5R9G0M0_9BACL</name>
<reference evidence="2 3" key="1">
    <citation type="submission" date="2019-05" db="EMBL/GenBank/DDBJ databases">
        <authorList>
            <person name="Narsing Rao M.P."/>
            <person name="Li W.J."/>
        </authorList>
    </citation>
    <scope>NUCLEOTIDE SEQUENCE [LARGE SCALE GENOMIC DNA]</scope>
    <source>
        <strain evidence="2 3">SYSU_K30003</strain>
    </source>
</reference>
<evidence type="ECO:0000313" key="2">
    <source>
        <dbReference type="EMBL" id="TLS49321.1"/>
    </source>
</evidence>
<protein>
    <submittedName>
        <fullName evidence="2">Uncharacterized protein</fullName>
    </submittedName>
</protein>
<comment type="caution">
    <text evidence="2">The sequence shown here is derived from an EMBL/GenBank/DDBJ whole genome shotgun (WGS) entry which is preliminary data.</text>
</comment>
<dbReference type="Proteomes" id="UP000309676">
    <property type="component" value="Unassembled WGS sequence"/>
</dbReference>
<dbReference type="OrthoDB" id="3211555at2"/>
<dbReference type="AlphaFoldDB" id="A0A5R9G0M0"/>
<accession>A0A5R9G0M0</accession>
<organism evidence="2 3">
    <name type="scientific">Paenibacillus antri</name>
    <dbReference type="NCBI Taxonomy" id="2582848"/>
    <lineage>
        <taxon>Bacteria</taxon>
        <taxon>Bacillati</taxon>
        <taxon>Bacillota</taxon>
        <taxon>Bacilli</taxon>
        <taxon>Bacillales</taxon>
        <taxon>Paenibacillaceae</taxon>
        <taxon>Paenibacillus</taxon>
    </lineage>
</organism>
<keyword evidence="3" id="KW-1185">Reference proteome</keyword>
<feature type="region of interest" description="Disordered" evidence="1">
    <location>
        <begin position="35"/>
        <end position="68"/>
    </location>
</feature>
<dbReference type="RefSeq" id="WP_138197298.1">
    <property type="nucleotide sequence ID" value="NZ_VCIW01000022.1"/>
</dbReference>
<proteinExistence type="predicted"/>
<evidence type="ECO:0000256" key="1">
    <source>
        <dbReference type="SAM" id="MobiDB-lite"/>
    </source>
</evidence>
<sequence length="68" mass="7320">MGESPGIKRINPGPAPGGWLTTVVSRICLDMLQTRKSRHEESMEAYSPHAVMNHPHSDPEGEALLGAA</sequence>
<evidence type="ECO:0000313" key="3">
    <source>
        <dbReference type="Proteomes" id="UP000309676"/>
    </source>
</evidence>
<dbReference type="EMBL" id="VCIW01000022">
    <property type="protein sequence ID" value="TLS49321.1"/>
    <property type="molecule type" value="Genomic_DNA"/>
</dbReference>
<gene>
    <name evidence="2" type="ORF">FE782_26060</name>
</gene>